<evidence type="ECO:0000256" key="4">
    <source>
        <dbReference type="ARBA" id="ARBA00022833"/>
    </source>
</evidence>
<dbReference type="Gene3D" id="2.30.29.30">
    <property type="entry name" value="Pleckstrin-homology domain (PH domain)/Phosphotyrosine-binding domain (PTB)"/>
    <property type="match status" value="2"/>
</dbReference>
<evidence type="ECO:0000313" key="8">
    <source>
        <dbReference type="EnsemblMetazoa" id="Aqu2.1.35767_001"/>
    </source>
</evidence>
<dbReference type="GO" id="GO:0008270">
    <property type="term" value="F:zinc ion binding"/>
    <property type="evidence" value="ECO:0007669"/>
    <property type="project" value="UniProtKB-KW"/>
</dbReference>
<dbReference type="KEGG" id="aqu:100639401"/>
<dbReference type="SUPFAM" id="SSF57863">
    <property type="entry name" value="ArfGap/RecO-like zinc finger"/>
    <property type="match status" value="1"/>
</dbReference>
<protein>
    <submittedName>
        <fullName evidence="8">Uncharacterized protein</fullName>
    </submittedName>
</protein>
<dbReference type="SMART" id="SM00105">
    <property type="entry name" value="ArfGap"/>
    <property type="match status" value="1"/>
</dbReference>
<dbReference type="InterPro" id="IPR037849">
    <property type="entry name" value="PH1_ADAP"/>
</dbReference>
<evidence type="ECO:0000256" key="5">
    <source>
        <dbReference type="PROSITE-ProRule" id="PRU00288"/>
    </source>
</evidence>
<dbReference type="InterPro" id="IPR037278">
    <property type="entry name" value="ARFGAP/RecO"/>
</dbReference>
<dbReference type="PROSITE" id="PS50115">
    <property type="entry name" value="ARFGAP"/>
    <property type="match status" value="1"/>
</dbReference>
<dbReference type="EnsemblMetazoa" id="XM_003385456.3">
    <property type="protein sequence ID" value="XP_003385504.1"/>
    <property type="gene ID" value="LOC100639401"/>
</dbReference>
<evidence type="ECO:0000256" key="3">
    <source>
        <dbReference type="ARBA" id="ARBA00022771"/>
    </source>
</evidence>
<dbReference type="Pfam" id="PF01412">
    <property type="entry name" value="ArfGap"/>
    <property type="match status" value="1"/>
</dbReference>
<dbReference type="Gene3D" id="1.10.220.150">
    <property type="entry name" value="Arf GTPase activating protein"/>
    <property type="match status" value="1"/>
</dbReference>
<dbReference type="PROSITE" id="PS50003">
    <property type="entry name" value="PH_DOMAIN"/>
    <property type="match status" value="1"/>
</dbReference>
<reference evidence="8" key="2">
    <citation type="submission" date="2017-05" db="UniProtKB">
        <authorList>
            <consortium name="EnsemblMetazoa"/>
        </authorList>
    </citation>
    <scope>IDENTIFICATION</scope>
</reference>
<dbReference type="CDD" id="cd13252">
    <property type="entry name" value="PH1_ADAP"/>
    <property type="match status" value="1"/>
</dbReference>
<dbReference type="InterPro" id="IPR038508">
    <property type="entry name" value="ArfGAP_dom_sf"/>
</dbReference>
<dbReference type="InterPro" id="IPR052589">
    <property type="entry name" value="Arf-GAP_dual-PH_domain"/>
</dbReference>
<keyword evidence="1" id="KW-0343">GTPase activation</keyword>
<evidence type="ECO:0000313" key="9">
    <source>
        <dbReference type="Proteomes" id="UP000007879"/>
    </source>
</evidence>
<dbReference type="eggNOG" id="KOG0703">
    <property type="taxonomic scope" value="Eukaryota"/>
</dbReference>
<dbReference type="GO" id="GO:0005737">
    <property type="term" value="C:cytoplasm"/>
    <property type="evidence" value="ECO:0007669"/>
    <property type="project" value="TreeGrafter"/>
</dbReference>
<keyword evidence="2" id="KW-0479">Metal-binding</keyword>
<dbReference type="GO" id="GO:0005547">
    <property type="term" value="F:phosphatidylinositol-3,4,5-trisphosphate binding"/>
    <property type="evidence" value="ECO:0007669"/>
    <property type="project" value="TreeGrafter"/>
</dbReference>
<dbReference type="SMART" id="SM00233">
    <property type="entry name" value="PH"/>
    <property type="match status" value="2"/>
</dbReference>
<dbReference type="SUPFAM" id="SSF50729">
    <property type="entry name" value="PH domain-like"/>
    <property type="match status" value="2"/>
</dbReference>
<proteinExistence type="predicted"/>
<evidence type="ECO:0000259" key="7">
    <source>
        <dbReference type="PROSITE" id="PS50115"/>
    </source>
</evidence>
<feature type="domain" description="PH" evidence="6">
    <location>
        <begin position="134"/>
        <end position="355"/>
    </location>
</feature>
<organism evidence="8">
    <name type="scientific">Amphimedon queenslandica</name>
    <name type="common">Sponge</name>
    <dbReference type="NCBI Taxonomy" id="400682"/>
    <lineage>
        <taxon>Eukaryota</taxon>
        <taxon>Metazoa</taxon>
        <taxon>Porifera</taxon>
        <taxon>Demospongiae</taxon>
        <taxon>Heteroscleromorpha</taxon>
        <taxon>Haplosclerida</taxon>
        <taxon>Niphatidae</taxon>
        <taxon>Amphimedon</taxon>
    </lineage>
</organism>
<keyword evidence="9" id="KW-1185">Reference proteome</keyword>
<dbReference type="InterPro" id="IPR001849">
    <property type="entry name" value="PH_domain"/>
</dbReference>
<dbReference type="InterPro" id="IPR037851">
    <property type="entry name" value="PH2_ADAP"/>
</dbReference>
<sequence length="372" mass="42659">MADESPAKRAVLELQKIPGNDICADCGKMDPVWADVSFGIFICIDCSGIHRGLGVHISKVKSVQLDQWTEEQAEKMKEMGNVKAKEIWEAKVPPCWKAPTPDDCLVCRDQWIRAKYERKEFIIETKDSDKPYLQGLKKGFLHKKKKIDNVWQSRFFVLERDSLSYYKKLQDVHPVETIPLDKINVTLQGQTGHPNGMQIIALIKGKSRNIFVYAEQGIDIIHWFCAIRAARLNFLRRTHPQIPEEQLYPLLSRDFVKTGYLHKTPANKTRFQKRFFVLDDRRVMYFEKPTDPFPLGEIVLGNPSEGYSVDESAPHELGAGENAFILNTPTRTFPLLAETSEDKLSWLTVLRAALEKPRDAILSSENLSYHTE</sequence>
<accession>A0A1X7V8C9</accession>
<dbReference type="EnsemblMetazoa" id="Aqu2.1.35767_001">
    <property type="protein sequence ID" value="Aqu2.1.35767_001"/>
    <property type="gene ID" value="Aqu2.1.35767"/>
</dbReference>
<dbReference type="Proteomes" id="UP000007879">
    <property type="component" value="Unassembled WGS sequence"/>
</dbReference>
<feature type="domain" description="Arf-GAP" evidence="7">
    <location>
        <begin position="8"/>
        <end position="130"/>
    </location>
</feature>
<dbReference type="FunCoup" id="A0A1X7V8C9">
    <property type="interactions" value="72"/>
</dbReference>
<name>A0A1X7V8C9_AMPQE</name>
<dbReference type="InParanoid" id="A0A1X7V8C9"/>
<evidence type="ECO:0000256" key="2">
    <source>
        <dbReference type="ARBA" id="ARBA00022723"/>
    </source>
</evidence>
<dbReference type="FunFam" id="1.10.220.150:FF:000011">
    <property type="entry name" value="Arf-GAP with dual PH domain-containing protein 1"/>
    <property type="match status" value="1"/>
</dbReference>
<gene>
    <name evidence="8" type="primary">100639401</name>
</gene>
<dbReference type="PANTHER" id="PTHR46021:SF2">
    <property type="entry name" value="ARF-GAP WITH DUAL PH DOMAIN-CONTAINING PROTEIN 1"/>
    <property type="match status" value="1"/>
</dbReference>
<keyword evidence="3 5" id="KW-0863">Zinc-finger</keyword>
<dbReference type="GO" id="GO:0005886">
    <property type="term" value="C:plasma membrane"/>
    <property type="evidence" value="ECO:0007669"/>
    <property type="project" value="TreeGrafter"/>
</dbReference>
<dbReference type="AlphaFoldDB" id="A0A1X7V8C9"/>
<dbReference type="OrthoDB" id="10266696at2759"/>
<dbReference type="STRING" id="400682.A0A1X7V8C9"/>
<reference evidence="9" key="1">
    <citation type="journal article" date="2010" name="Nature">
        <title>The Amphimedon queenslandica genome and the evolution of animal complexity.</title>
        <authorList>
            <person name="Srivastava M."/>
            <person name="Simakov O."/>
            <person name="Chapman J."/>
            <person name="Fahey B."/>
            <person name="Gauthier M.E."/>
            <person name="Mitros T."/>
            <person name="Richards G.S."/>
            <person name="Conaco C."/>
            <person name="Dacre M."/>
            <person name="Hellsten U."/>
            <person name="Larroux C."/>
            <person name="Putnam N.H."/>
            <person name="Stanke M."/>
            <person name="Adamska M."/>
            <person name="Darling A."/>
            <person name="Degnan S.M."/>
            <person name="Oakley T.H."/>
            <person name="Plachetzki D.C."/>
            <person name="Zhai Y."/>
            <person name="Adamski M."/>
            <person name="Calcino A."/>
            <person name="Cummins S.F."/>
            <person name="Goodstein D.M."/>
            <person name="Harris C."/>
            <person name="Jackson D.J."/>
            <person name="Leys S.P."/>
            <person name="Shu S."/>
            <person name="Woodcroft B.J."/>
            <person name="Vervoort M."/>
            <person name="Kosik K.S."/>
            <person name="Manning G."/>
            <person name="Degnan B.M."/>
            <person name="Rokhsar D.S."/>
        </authorList>
    </citation>
    <scope>NUCLEOTIDE SEQUENCE [LARGE SCALE GENOMIC DNA]</scope>
</reference>
<dbReference type="CDD" id="cd08832">
    <property type="entry name" value="ArfGap_ADAP"/>
    <property type="match status" value="1"/>
</dbReference>
<dbReference type="InterPro" id="IPR011993">
    <property type="entry name" value="PH-like_dom_sf"/>
</dbReference>
<evidence type="ECO:0000256" key="1">
    <source>
        <dbReference type="ARBA" id="ARBA00022468"/>
    </source>
</evidence>
<keyword evidence="4" id="KW-0862">Zinc</keyword>
<dbReference type="PANTHER" id="PTHR46021">
    <property type="entry name" value="ARF-GAP WITH DUAL PH DOMAIN-CONTAINING PROTEIN 1-LIKE PROTEIN"/>
    <property type="match status" value="1"/>
</dbReference>
<dbReference type="GO" id="GO:1902936">
    <property type="term" value="F:phosphatidylinositol bisphosphate binding"/>
    <property type="evidence" value="ECO:0007669"/>
    <property type="project" value="InterPro"/>
</dbReference>
<dbReference type="PRINTS" id="PR00405">
    <property type="entry name" value="REVINTRACTNG"/>
</dbReference>
<dbReference type="Pfam" id="PF00169">
    <property type="entry name" value="PH"/>
    <property type="match status" value="2"/>
</dbReference>
<dbReference type="GO" id="GO:0005096">
    <property type="term" value="F:GTPase activator activity"/>
    <property type="evidence" value="ECO:0007669"/>
    <property type="project" value="UniProtKB-KW"/>
</dbReference>
<dbReference type="InterPro" id="IPR001164">
    <property type="entry name" value="ArfGAP_dom"/>
</dbReference>
<evidence type="ECO:0000259" key="6">
    <source>
        <dbReference type="PROSITE" id="PS50003"/>
    </source>
</evidence>
<dbReference type="CDD" id="cd01251">
    <property type="entry name" value="PH2_ADAP"/>
    <property type="match status" value="1"/>
</dbReference>